<feature type="transmembrane region" description="Helical" evidence="8">
    <location>
        <begin position="331"/>
        <end position="349"/>
    </location>
</feature>
<gene>
    <name evidence="9" type="ORF">H9L22_04515</name>
</gene>
<evidence type="ECO:0000256" key="1">
    <source>
        <dbReference type="ARBA" id="ARBA00004651"/>
    </source>
</evidence>
<evidence type="ECO:0000256" key="3">
    <source>
        <dbReference type="ARBA" id="ARBA00022679"/>
    </source>
</evidence>
<name>A0A7H0H7Z5_9ACTN</name>
<evidence type="ECO:0000256" key="7">
    <source>
        <dbReference type="ARBA" id="ARBA00024033"/>
    </source>
</evidence>
<dbReference type="AlphaFoldDB" id="A0A7H0H7Z5"/>
<feature type="transmembrane region" description="Helical" evidence="8">
    <location>
        <begin position="93"/>
        <end position="117"/>
    </location>
</feature>
<evidence type="ECO:0000313" key="10">
    <source>
        <dbReference type="Proteomes" id="UP000516117"/>
    </source>
</evidence>
<protein>
    <submittedName>
        <fullName evidence="9">DUF2029 domain-containing protein</fullName>
    </submittedName>
</protein>
<evidence type="ECO:0000256" key="5">
    <source>
        <dbReference type="ARBA" id="ARBA00022989"/>
    </source>
</evidence>
<keyword evidence="4 8" id="KW-0812">Transmembrane</keyword>
<proteinExistence type="inferred from homology"/>
<keyword evidence="5 8" id="KW-1133">Transmembrane helix</keyword>
<evidence type="ECO:0000256" key="4">
    <source>
        <dbReference type="ARBA" id="ARBA00022692"/>
    </source>
</evidence>
<keyword evidence="3" id="KW-0808">Transferase</keyword>
<dbReference type="RefSeq" id="WP_187721761.1">
    <property type="nucleotide sequence ID" value="NZ_CP060789.1"/>
</dbReference>
<keyword evidence="2" id="KW-1003">Cell membrane</keyword>
<evidence type="ECO:0000313" key="9">
    <source>
        <dbReference type="EMBL" id="QNP56661.1"/>
    </source>
</evidence>
<dbReference type="Proteomes" id="UP000516117">
    <property type="component" value="Chromosome"/>
</dbReference>
<feature type="transmembrane region" description="Helical" evidence="8">
    <location>
        <begin position="207"/>
        <end position="228"/>
    </location>
</feature>
<feature type="transmembrane region" description="Helical" evidence="8">
    <location>
        <begin position="264"/>
        <end position="281"/>
    </location>
</feature>
<organism evidence="9 10">
    <name type="scientific">Tessaracoccus defluvii</name>
    <dbReference type="NCBI Taxonomy" id="1285901"/>
    <lineage>
        <taxon>Bacteria</taxon>
        <taxon>Bacillati</taxon>
        <taxon>Actinomycetota</taxon>
        <taxon>Actinomycetes</taxon>
        <taxon>Propionibacteriales</taxon>
        <taxon>Propionibacteriaceae</taxon>
        <taxon>Tessaracoccus</taxon>
    </lineage>
</organism>
<feature type="transmembrane region" description="Helical" evidence="8">
    <location>
        <begin position="293"/>
        <end position="311"/>
    </location>
</feature>
<dbReference type="Pfam" id="PF09594">
    <property type="entry name" value="GT87"/>
    <property type="match status" value="1"/>
</dbReference>
<feature type="transmembrane region" description="Helical" evidence="8">
    <location>
        <begin position="25"/>
        <end position="45"/>
    </location>
</feature>
<comment type="subcellular location">
    <subcellularLocation>
        <location evidence="1">Cell membrane</location>
        <topology evidence="1">Multi-pass membrane protein</topology>
    </subcellularLocation>
</comment>
<dbReference type="KEGG" id="tdf:H9L22_04515"/>
<reference evidence="9 10" key="1">
    <citation type="submission" date="2020-08" db="EMBL/GenBank/DDBJ databases">
        <title>Genome sequence of Tessaracoccus defluvii JCM 17540T.</title>
        <authorList>
            <person name="Hyun D.-W."/>
            <person name="Bae J.-W."/>
        </authorList>
    </citation>
    <scope>NUCLEOTIDE SEQUENCE [LARGE SCALE GENOMIC DNA]</scope>
    <source>
        <strain evidence="9 10">JCM 17540</strain>
    </source>
</reference>
<comment type="similarity">
    <text evidence="7">Belongs to the glycosyltransferase 87 family.</text>
</comment>
<dbReference type="GO" id="GO:0005886">
    <property type="term" value="C:plasma membrane"/>
    <property type="evidence" value="ECO:0007669"/>
    <property type="project" value="UniProtKB-SubCell"/>
</dbReference>
<feature type="transmembrane region" description="Helical" evidence="8">
    <location>
        <begin position="129"/>
        <end position="149"/>
    </location>
</feature>
<sequence>MVEYPVPAVWILMGLYRLGGGWETWTAVFVLFFLLLDAAVAASLYRRGRAAGTLFWILFTAAQGPIIWYRFDLIPAALVAWACLFLLSRPGVAGGLIGLGAAVKLWPALLIAPMLAPDPLRAGPGRRRLGGFVVVGLSLAAASLVTSGWERSASPVTWQSDRGLQIESVPATPLMFLRTFTDDESWPLALSPYNAVEVVAGSPGVSAMLLVSTALTAGTVLLALWLTWRLLRNVDRDDPRLVTGILLAVLCVVLALIVSNKTLSPQYMVWLGGPVAVLLVHVRSGALLRHVHVLAAALVSLGALTQVTYPWGTYGILAMPLGSGPETAVLVLRNVGLVILTGYATVLAVRVSARNAGRVAEDFG</sequence>
<accession>A0A7H0H7Z5</accession>
<dbReference type="EMBL" id="CP060789">
    <property type="protein sequence ID" value="QNP56661.1"/>
    <property type="molecule type" value="Genomic_DNA"/>
</dbReference>
<feature type="transmembrane region" description="Helical" evidence="8">
    <location>
        <begin position="240"/>
        <end position="258"/>
    </location>
</feature>
<dbReference type="InterPro" id="IPR018584">
    <property type="entry name" value="GT87"/>
</dbReference>
<evidence type="ECO:0000256" key="6">
    <source>
        <dbReference type="ARBA" id="ARBA00023136"/>
    </source>
</evidence>
<evidence type="ECO:0000256" key="8">
    <source>
        <dbReference type="SAM" id="Phobius"/>
    </source>
</evidence>
<keyword evidence="6 8" id="KW-0472">Membrane</keyword>
<evidence type="ECO:0000256" key="2">
    <source>
        <dbReference type="ARBA" id="ARBA00022475"/>
    </source>
</evidence>
<dbReference type="GO" id="GO:0016758">
    <property type="term" value="F:hexosyltransferase activity"/>
    <property type="evidence" value="ECO:0007669"/>
    <property type="project" value="InterPro"/>
</dbReference>
<keyword evidence="10" id="KW-1185">Reference proteome</keyword>